<dbReference type="eggNOG" id="ENOG502QWEM">
    <property type="taxonomic scope" value="Eukaryota"/>
</dbReference>
<name>A0A1I8M7C6_MUSDO</name>
<protein>
    <submittedName>
        <fullName evidence="4">Uncharacterized protein LOC101899687</fullName>
    </submittedName>
</protein>
<feature type="domain" description="PiggyBac transposable element-derived protein" evidence="1">
    <location>
        <begin position="128"/>
        <end position="461"/>
    </location>
</feature>
<dbReference type="PANTHER" id="PTHR46599">
    <property type="entry name" value="PIGGYBAC TRANSPOSABLE ELEMENT-DERIVED PROTEIN 4"/>
    <property type="match status" value="1"/>
</dbReference>
<organism evidence="2">
    <name type="scientific">Musca domestica</name>
    <name type="common">House fly</name>
    <dbReference type="NCBI Taxonomy" id="7370"/>
    <lineage>
        <taxon>Eukaryota</taxon>
        <taxon>Metazoa</taxon>
        <taxon>Ecdysozoa</taxon>
        <taxon>Arthropoda</taxon>
        <taxon>Hexapoda</taxon>
        <taxon>Insecta</taxon>
        <taxon>Pterygota</taxon>
        <taxon>Neoptera</taxon>
        <taxon>Endopterygota</taxon>
        <taxon>Diptera</taxon>
        <taxon>Brachycera</taxon>
        <taxon>Muscomorpha</taxon>
        <taxon>Muscoidea</taxon>
        <taxon>Muscidae</taxon>
        <taxon>Musca</taxon>
    </lineage>
</organism>
<dbReference type="OrthoDB" id="10057959at2759"/>
<evidence type="ECO:0000313" key="3">
    <source>
        <dbReference type="Proteomes" id="UP001652621"/>
    </source>
</evidence>
<dbReference type="VEuPathDB" id="VectorBase:MDOMA2_006181"/>
<evidence type="ECO:0000313" key="4">
    <source>
        <dbReference type="RefSeq" id="XP_005182901.1"/>
    </source>
</evidence>
<dbReference type="GeneID" id="101899687"/>
<dbReference type="PANTHER" id="PTHR46599:SF3">
    <property type="entry name" value="PIGGYBAC TRANSPOSABLE ELEMENT-DERIVED PROTEIN 4"/>
    <property type="match status" value="1"/>
</dbReference>
<accession>A0A1I8M7C6</accession>
<keyword evidence="3" id="KW-1185">Reference proteome</keyword>
<proteinExistence type="predicted"/>
<dbReference type="VEuPathDB" id="VectorBase:MDOA001998"/>
<gene>
    <name evidence="2" type="primary">101899687</name>
    <name evidence="4" type="synonym">LOC101899687</name>
</gene>
<dbReference type="EnsemblMetazoa" id="MDOA001998-RA">
    <property type="protein sequence ID" value="MDOA001998-PA"/>
    <property type="gene ID" value="MDOA001998"/>
</dbReference>
<evidence type="ECO:0000259" key="1">
    <source>
        <dbReference type="Pfam" id="PF13843"/>
    </source>
</evidence>
<reference evidence="2" key="1">
    <citation type="submission" date="2020-05" db="UniProtKB">
        <authorList>
            <consortium name="EnsemblMetazoa"/>
        </authorList>
    </citation>
    <scope>IDENTIFICATION</scope>
    <source>
        <strain evidence="2">Aabys</strain>
    </source>
</reference>
<sequence>MSIDDSVLANIKTQNESDDDGETFIEVLGRFNEHETSLNYDPLYEGDDEVERKKFKWQCDETQFIKPYKAEKDDIVGPSKKKIAKSELRSLNGQVWSKIAPMATIADDLPECFPTGKGPAKSAANLLEVWHLLFDVPMLSQMVKSTNEEIKSTKRKEQYQKRLTDMTEMRAWLGLNYLCGVLRNTLCPGPIEELWTLELGNAIFRATMTYKRFEYLSKCLRCVDRPEDLTHPLDAIGDMWEKLVINCRSYYAPSDFCMIDEHILDLTKDPQSPFDHHIPPQTNRKGLRFITMCDAKTLYISNAIVAINSDPLDEEVYQLISDIKGSRRCLCLRERFSSLELMQKLKQNQLQVVASMDKTAEDIPSELCNDPSDEETWYSKHDDTLVCGLDKSITQTGCLVTNGLSARIDGKKLYQVVKDSNTKAYEQMKRYSTRYVQAKNMYSWPMEFFYFMLDLTAFNAWILYRLSQNGDPEIEHRDFLRQLGLYLTQQQLKQRIHMNLKMPLPLKLQITEILGENVQAVLASASRATDATNKVGSIPPEKAMIPEGIVLQSRENDNRRRCRGCKSRNGSKIKTRCQQCLVPYCMRHLISRCEKCSGYELQHSDLDTSKVEESLTADFDASQD</sequence>
<dbReference type="KEGG" id="mde:101899687"/>
<evidence type="ECO:0000313" key="2">
    <source>
        <dbReference type="EnsemblMetazoa" id="MDOA001998-PA"/>
    </source>
</evidence>
<dbReference type="Proteomes" id="UP001652621">
    <property type="component" value="Unplaced"/>
</dbReference>
<dbReference type="RefSeq" id="XP_005182901.1">
    <property type="nucleotide sequence ID" value="XM_005182844.3"/>
</dbReference>
<dbReference type="Pfam" id="PF13843">
    <property type="entry name" value="DDE_Tnp_1_7"/>
    <property type="match status" value="1"/>
</dbReference>
<dbReference type="AlphaFoldDB" id="A0A1I8M7C6"/>
<reference evidence="4" key="2">
    <citation type="submission" date="2025-04" db="UniProtKB">
        <authorList>
            <consortium name="RefSeq"/>
        </authorList>
    </citation>
    <scope>IDENTIFICATION</scope>
    <source>
        <strain evidence="4">Aabys</strain>
    </source>
</reference>
<dbReference type="InterPro" id="IPR029526">
    <property type="entry name" value="PGBD"/>
</dbReference>